<comment type="caution">
    <text evidence="2">The sequence shown here is derived from an EMBL/GenBank/DDBJ whole genome shotgun (WGS) entry which is preliminary data.</text>
</comment>
<dbReference type="EMBL" id="VBPA01000372">
    <property type="protein sequence ID" value="TMQ68869.1"/>
    <property type="molecule type" value="Genomic_DNA"/>
</dbReference>
<proteinExistence type="predicted"/>
<evidence type="ECO:0008006" key="4">
    <source>
        <dbReference type="Google" id="ProtNLM"/>
    </source>
</evidence>
<feature type="transmembrane region" description="Helical" evidence="1">
    <location>
        <begin position="50"/>
        <end position="75"/>
    </location>
</feature>
<evidence type="ECO:0000313" key="3">
    <source>
        <dbReference type="Proteomes" id="UP000319836"/>
    </source>
</evidence>
<evidence type="ECO:0000313" key="2">
    <source>
        <dbReference type="EMBL" id="TMQ68869.1"/>
    </source>
</evidence>
<name>A0A538TZC1_UNCEI</name>
<keyword evidence="1" id="KW-0812">Transmembrane</keyword>
<gene>
    <name evidence="2" type="ORF">E6K80_13530</name>
</gene>
<organism evidence="2 3">
    <name type="scientific">Eiseniibacteriota bacterium</name>
    <dbReference type="NCBI Taxonomy" id="2212470"/>
    <lineage>
        <taxon>Bacteria</taxon>
        <taxon>Candidatus Eiseniibacteriota</taxon>
    </lineage>
</organism>
<feature type="transmembrane region" description="Helical" evidence="1">
    <location>
        <begin position="96"/>
        <end position="112"/>
    </location>
</feature>
<sequence length="148" mass="16430">MRLFLLVLHGISALLLVGAVTHQAIAVWWPSASGPGFWRSLRATHPERYAGAVIALFAITLLLGSVLYVPFSFVVRAEYLDRRLPWATGLFEIKEHAAAIGLCLLPAYWAVWRAPGHVAGRRAATTFLLVFAWWNFVIGHVVNDLRGL</sequence>
<feature type="transmembrane region" description="Helical" evidence="1">
    <location>
        <begin position="124"/>
        <end position="142"/>
    </location>
</feature>
<protein>
    <recommendedName>
        <fullName evidence="4">DUF2269 family protein</fullName>
    </recommendedName>
</protein>
<keyword evidence="1" id="KW-1133">Transmembrane helix</keyword>
<evidence type="ECO:0000256" key="1">
    <source>
        <dbReference type="SAM" id="Phobius"/>
    </source>
</evidence>
<accession>A0A538TZC1</accession>
<keyword evidence="1" id="KW-0472">Membrane</keyword>
<dbReference type="AlphaFoldDB" id="A0A538TZC1"/>
<reference evidence="2 3" key="1">
    <citation type="journal article" date="2019" name="Nat. Microbiol.">
        <title>Mediterranean grassland soil C-N compound turnover is dependent on rainfall and depth, and is mediated by genomically divergent microorganisms.</title>
        <authorList>
            <person name="Diamond S."/>
            <person name="Andeer P.F."/>
            <person name="Li Z."/>
            <person name="Crits-Christoph A."/>
            <person name="Burstein D."/>
            <person name="Anantharaman K."/>
            <person name="Lane K.R."/>
            <person name="Thomas B.C."/>
            <person name="Pan C."/>
            <person name="Northen T.R."/>
            <person name="Banfield J.F."/>
        </authorList>
    </citation>
    <scope>NUCLEOTIDE SEQUENCE [LARGE SCALE GENOMIC DNA]</scope>
    <source>
        <strain evidence="2">WS_10</strain>
    </source>
</reference>
<dbReference type="Proteomes" id="UP000319836">
    <property type="component" value="Unassembled WGS sequence"/>
</dbReference>